<evidence type="ECO:0000313" key="5">
    <source>
        <dbReference type="Proteomes" id="UP000032366"/>
    </source>
</evidence>
<dbReference type="Proteomes" id="UP000254100">
    <property type="component" value="Unassembled WGS sequence"/>
</dbReference>
<dbReference type="Proteomes" id="UP000032366">
    <property type="component" value="Unassembled WGS sequence"/>
</dbReference>
<proteinExistence type="predicted"/>
<feature type="region of interest" description="Disordered" evidence="1">
    <location>
        <begin position="172"/>
        <end position="203"/>
    </location>
</feature>
<organism evidence="4 6">
    <name type="scientific">Staphylococcus microti</name>
    <dbReference type="NCBI Taxonomy" id="569857"/>
    <lineage>
        <taxon>Bacteria</taxon>
        <taxon>Bacillati</taxon>
        <taxon>Bacillota</taxon>
        <taxon>Bacilli</taxon>
        <taxon>Bacillales</taxon>
        <taxon>Staphylococcaceae</taxon>
        <taxon>Staphylococcus</taxon>
    </lineage>
</organism>
<reference evidence="4 6" key="2">
    <citation type="submission" date="2018-06" db="EMBL/GenBank/DDBJ databases">
        <authorList>
            <consortium name="Pathogen Informatics"/>
            <person name="Doyle S."/>
        </authorList>
    </citation>
    <scope>NUCLEOTIDE SEQUENCE [LARGE SCALE GENOMIC DNA]</scope>
    <source>
        <strain evidence="4 6">NCTC13832</strain>
    </source>
</reference>
<dbReference type="OrthoDB" id="2414447at2"/>
<dbReference type="Pfam" id="PF17561">
    <property type="entry name" value="TssO"/>
    <property type="match status" value="1"/>
</dbReference>
<reference evidence="3 5" key="1">
    <citation type="submission" date="2015-01" db="EMBL/GenBank/DDBJ databases">
        <authorList>
            <person name="Guo J."/>
        </authorList>
    </citation>
    <scope>NUCLEOTIDE SEQUENCE [LARGE SCALE GENOMIC DNA]</scope>
    <source>
        <strain evidence="3 5">DSM 22147</strain>
    </source>
</reference>
<protein>
    <submittedName>
        <fullName evidence="4">Uncharacterized protein</fullName>
    </submittedName>
</protein>
<dbReference type="EMBL" id="JXWY01000005">
    <property type="protein sequence ID" value="KIX91701.1"/>
    <property type="molecule type" value="Genomic_DNA"/>
</dbReference>
<keyword evidence="5" id="KW-1185">Reference proteome</keyword>
<dbReference type="EMBL" id="UHDT01000001">
    <property type="protein sequence ID" value="SUM56791.1"/>
    <property type="molecule type" value="Genomic_DNA"/>
</dbReference>
<evidence type="ECO:0000313" key="4">
    <source>
        <dbReference type="EMBL" id="SUM56791.1"/>
    </source>
</evidence>
<dbReference type="STRING" id="569857.TP70_01125"/>
<evidence type="ECO:0000313" key="6">
    <source>
        <dbReference type="Proteomes" id="UP000254100"/>
    </source>
</evidence>
<evidence type="ECO:0000313" key="3">
    <source>
        <dbReference type="EMBL" id="KIX91701.1"/>
    </source>
</evidence>
<sequence>MRRTQQSEVYPRVEKVLEDGTIIAYDKHNRLNTDLNIHTLTDQQQYDVFGGLLIKTNPQHHARDYEYLRQKDAEIQKSQRKNKWLLVGFVIALLIIGLFVFKSCSSDTDNTMNQDEQTTTQEQEDVLQQKDAELQQQIKDTQDSIASNDAEAQSKIDALKQQIQDLRDSINSKQADKVANQYDDTVNNLQDAEDERQNGNLEKMQEELDKVNSKLDEITQKISDWLNQ</sequence>
<evidence type="ECO:0000256" key="1">
    <source>
        <dbReference type="SAM" id="MobiDB-lite"/>
    </source>
</evidence>
<dbReference type="InterPro" id="IPR039449">
    <property type="entry name" value="TssO"/>
</dbReference>
<keyword evidence="2" id="KW-0472">Membrane</keyword>
<name>A0A0D6XTZ3_9STAP</name>
<accession>A0A0D6XTZ3</accession>
<evidence type="ECO:0000256" key="2">
    <source>
        <dbReference type="SAM" id="Phobius"/>
    </source>
</evidence>
<dbReference type="RefSeq" id="WP_044358714.1">
    <property type="nucleotide sequence ID" value="NZ_JXWY01000005.1"/>
</dbReference>
<gene>
    <name evidence="4" type="ORF">NCTC13832_00449</name>
    <name evidence="3" type="ORF">TP70_01125</name>
</gene>
<keyword evidence="2" id="KW-1133">Transmembrane helix</keyword>
<feature type="transmembrane region" description="Helical" evidence="2">
    <location>
        <begin position="84"/>
        <end position="101"/>
    </location>
</feature>
<keyword evidence="2" id="KW-0812">Transmembrane</keyword>
<dbReference type="AlphaFoldDB" id="A0A0D6XTZ3"/>